<dbReference type="Pfam" id="PF05050">
    <property type="entry name" value="Methyltransf_21"/>
    <property type="match status" value="1"/>
</dbReference>
<dbReference type="GO" id="GO:0008168">
    <property type="term" value="F:methyltransferase activity"/>
    <property type="evidence" value="ECO:0007669"/>
    <property type="project" value="UniProtKB-KW"/>
</dbReference>
<dbReference type="InterPro" id="IPR053188">
    <property type="entry name" value="FkbM_Methyltransferase"/>
</dbReference>
<reference evidence="2 3" key="1">
    <citation type="submission" date="2022-07" db="EMBL/GenBank/DDBJ databases">
        <authorList>
            <person name="Li W.-J."/>
            <person name="Deng Q.-Q."/>
        </authorList>
    </citation>
    <scope>NUCLEOTIDE SEQUENCE [LARGE SCALE GENOMIC DNA]</scope>
    <source>
        <strain evidence="2 3">SYSU M60028</strain>
    </source>
</reference>
<gene>
    <name evidence="2" type="ORF">NK718_01375</name>
</gene>
<dbReference type="NCBIfam" id="TIGR01444">
    <property type="entry name" value="fkbM_fam"/>
    <property type="match status" value="1"/>
</dbReference>
<dbReference type="Proteomes" id="UP001205890">
    <property type="component" value="Unassembled WGS sequence"/>
</dbReference>
<dbReference type="GO" id="GO:0032259">
    <property type="term" value="P:methylation"/>
    <property type="evidence" value="ECO:0007669"/>
    <property type="project" value="UniProtKB-KW"/>
</dbReference>
<evidence type="ECO:0000313" key="2">
    <source>
        <dbReference type="EMBL" id="MCP8937157.1"/>
    </source>
</evidence>
<dbReference type="SUPFAM" id="SSF53335">
    <property type="entry name" value="S-adenosyl-L-methionine-dependent methyltransferases"/>
    <property type="match status" value="1"/>
</dbReference>
<sequence>MLLSYAQNLEDYHLSLAFAGQSSGFYIDVGAGHPVADNVTQFFYERGWRGIVAEPQPELAALYGRLRPRDAVFEGLVGRRDGEARFHQVERLHGFSTTVEEHARAAGAFGAAYETRVLPCLTLATLCERHKVTAIDILKIDVEGAEADVLAGNDWSRFRPAVVVAEAVTPGAGDRAWDAWEPELLARGYRFRLFDTLNRFYVAQERPDVFERLPAERADWGAATHMYEIGRAPENAAHPDHALAGALAKGFWADLPNIPLDALARVLVRGRGEEASPDALAAARAEIETDAFRAALGRIACGYDGGQIHDE</sequence>
<keyword evidence="3" id="KW-1185">Reference proteome</keyword>
<feature type="domain" description="Methyltransferase FkbM" evidence="1">
    <location>
        <begin position="28"/>
        <end position="191"/>
    </location>
</feature>
<dbReference type="InterPro" id="IPR029063">
    <property type="entry name" value="SAM-dependent_MTases_sf"/>
</dbReference>
<comment type="caution">
    <text evidence="2">The sequence shown here is derived from an EMBL/GenBank/DDBJ whole genome shotgun (WGS) entry which is preliminary data.</text>
</comment>
<organism evidence="2 3">
    <name type="scientific">Alsobacter ponti</name>
    <dbReference type="NCBI Taxonomy" id="2962936"/>
    <lineage>
        <taxon>Bacteria</taxon>
        <taxon>Pseudomonadati</taxon>
        <taxon>Pseudomonadota</taxon>
        <taxon>Alphaproteobacteria</taxon>
        <taxon>Hyphomicrobiales</taxon>
        <taxon>Alsobacteraceae</taxon>
        <taxon>Alsobacter</taxon>
    </lineage>
</organism>
<name>A0ABT1L6V1_9HYPH</name>
<dbReference type="EMBL" id="JANCLU010000001">
    <property type="protein sequence ID" value="MCP8937157.1"/>
    <property type="molecule type" value="Genomic_DNA"/>
</dbReference>
<dbReference type="Gene3D" id="3.40.50.150">
    <property type="entry name" value="Vaccinia Virus protein VP39"/>
    <property type="match status" value="1"/>
</dbReference>
<dbReference type="InterPro" id="IPR006342">
    <property type="entry name" value="FkbM_mtfrase"/>
</dbReference>
<dbReference type="PANTHER" id="PTHR36973">
    <property type="entry name" value="SLL1456 PROTEIN-RELATED"/>
    <property type="match status" value="1"/>
</dbReference>
<evidence type="ECO:0000259" key="1">
    <source>
        <dbReference type="Pfam" id="PF05050"/>
    </source>
</evidence>
<proteinExistence type="predicted"/>
<keyword evidence="2" id="KW-0489">Methyltransferase</keyword>
<dbReference type="PANTHER" id="PTHR36973:SF4">
    <property type="entry name" value="NODULATION PROTEIN"/>
    <property type="match status" value="1"/>
</dbReference>
<protein>
    <submittedName>
        <fullName evidence="2">FkbM family methyltransferase</fullName>
    </submittedName>
</protein>
<dbReference type="RefSeq" id="WP_254737823.1">
    <property type="nucleotide sequence ID" value="NZ_JANCLU010000001.1"/>
</dbReference>
<evidence type="ECO:0000313" key="3">
    <source>
        <dbReference type="Proteomes" id="UP001205890"/>
    </source>
</evidence>
<accession>A0ABT1L6V1</accession>
<keyword evidence="2" id="KW-0808">Transferase</keyword>